<evidence type="ECO:0000256" key="5">
    <source>
        <dbReference type="SAM" id="MobiDB-lite"/>
    </source>
</evidence>
<dbReference type="InterPro" id="IPR037185">
    <property type="entry name" value="EmrE-like"/>
</dbReference>
<feature type="compositionally biased region" description="Basic and acidic residues" evidence="5">
    <location>
        <begin position="95"/>
        <end position="106"/>
    </location>
</feature>
<feature type="compositionally biased region" description="Low complexity" evidence="5">
    <location>
        <begin position="149"/>
        <end position="158"/>
    </location>
</feature>
<dbReference type="InterPro" id="IPR050186">
    <property type="entry name" value="TPT_transporter"/>
</dbReference>
<feature type="region of interest" description="Disordered" evidence="5">
    <location>
        <begin position="530"/>
        <end position="625"/>
    </location>
</feature>
<feature type="compositionally biased region" description="Acidic residues" evidence="5">
    <location>
        <begin position="560"/>
        <end position="576"/>
    </location>
</feature>
<evidence type="ECO:0000313" key="9">
    <source>
        <dbReference type="Proteomes" id="UP000054845"/>
    </source>
</evidence>
<protein>
    <submittedName>
        <fullName evidence="8">Nucleotide-sugar transporter</fullName>
    </submittedName>
</protein>
<evidence type="ECO:0000313" key="8">
    <source>
        <dbReference type="EMBL" id="CEH14178.1"/>
    </source>
</evidence>
<dbReference type="Pfam" id="PF03151">
    <property type="entry name" value="TPT"/>
    <property type="match status" value="1"/>
</dbReference>
<feature type="transmembrane region" description="Helical" evidence="6">
    <location>
        <begin position="311"/>
        <end position="332"/>
    </location>
</feature>
<feature type="compositionally biased region" description="Low complexity" evidence="5">
    <location>
        <begin position="1"/>
        <end position="35"/>
    </location>
</feature>
<evidence type="ECO:0000256" key="2">
    <source>
        <dbReference type="ARBA" id="ARBA00022692"/>
    </source>
</evidence>
<dbReference type="Proteomes" id="UP000054845">
    <property type="component" value="Unassembled WGS sequence"/>
</dbReference>
<feature type="transmembrane region" description="Helical" evidence="6">
    <location>
        <begin position="496"/>
        <end position="515"/>
    </location>
</feature>
<keyword evidence="8" id="KW-0762">Sugar transport</keyword>
<dbReference type="InterPro" id="IPR004853">
    <property type="entry name" value="Sugar_P_trans_dom"/>
</dbReference>
<sequence>MSGLGDTSGPSRSRSSTNTGRTDGSNSASSSNTTGEDAIFFNTRTSRGEASRSTFSEAGGGADAEGRFSEETAIAGKRASSDRYARTLAEGTGQEGDKGLLDDSDRGPWGTIRAKRPPRYSSVVDEAAGDDADAADAPMPRSHRKGAHSASSSMSGLGRSGSRALNALGMGGVDVQGLRSAGQSVVDLTIGNSAEAVARRRAFGRAAVINISLIGSWYLFSTIMSLYNSWLFSKKRYGFSYPLFVTSMHMLVQFALSSLLLSLCTSWVPRTRSGKRARPAARDWATKVVPCACATALDIGLSNLSLKTITLTFYTMCKSSNLAFVLIFAFLFRLEVVRLSLIGIITLITIGVVMMVAAETQFVLEGAIEVLTASAMGGLRWALTQILLDREGMGMNNPVATIFWLAPVMFIAMISVSAAVENWGEMFSSKFFEGLRNTVRTLALAIVPGAFAFCMNLSEFALIQRTSVVTLSVAGIFKEVSTIFISSTVFGDELTPINVTGLCIALVGIGLYNWLKYRLLVSGGASHEASSHGTRDAGYEAVPNPLRNGRVRSALPDREGQEDEWADPNLAEDEESLAMSEREDGAALSEAELDRRRKREEEADMDGGGVWKTGQGFFEDSDEER</sequence>
<evidence type="ECO:0000256" key="6">
    <source>
        <dbReference type="SAM" id="Phobius"/>
    </source>
</evidence>
<organism evidence="8 9">
    <name type="scientific">Ceraceosorus bombacis</name>
    <dbReference type="NCBI Taxonomy" id="401625"/>
    <lineage>
        <taxon>Eukaryota</taxon>
        <taxon>Fungi</taxon>
        <taxon>Dikarya</taxon>
        <taxon>Basidiomycota</taxon>
        <taxon>Ustilaginomycotina</taxon>
        <taxon>Exobasidiomycetes</taxon>
        <taxon>Ceraceosorales</taxon>
        <taxon>Ceraceosoraceae</taxon>
        <taxon>Ceraceosorus</taxon>
    </lineage>
</organism>
<dbReference type="PANTHER" id="PTHR11132">
    <property type="entry name" value="SOLUTE CARRIER FAMILY 35"/>
    <property type="match status" value="1"/>
</dbReference>
<dbReference type="AlphaFoldDB" id="A0A0N7L9M2"/>
<feature type="transmembrane region" description="Helical" evidence="6">
    <location>
        <begin position="339"/>
        <end position="358"/>
    </location>
</feature>
<feature type="transmembrane region" description="Helical" evidence="6">
    <location>
        <begin position="439"/>
        <end position="457"/>
    </location>
</feature>
<evidence type="ECO:0000256" key="1">
    <source>
        <dbReference type="ARBA" id="ARBA00004141"/>
    </source>
</evidence>
<dbReference type="OrthoDB" id="18894at2759"/>
<feature type="transmembrane region" description="Helical" evidence="6">
    <location>
        <begin position="284"/>
        <end position="305"/>
    </location>
</feature>
<dbReference type="SUPFAM" id="SSF103481">
    <property type="entry name" value="Multidrug resistance efflux transporter EmrE"/>
    <property type="match status" value="1"/>
</dbReference>
<feature type="transmembrane region" description="Helical" evidence="6">
    <location>
        <begin position="400"/>
        <end position="419"/>
    </location>
</feature>
<proteinExistence type="predicted"/>
<reference evidence="8 9" key="1">
    <citation type="submission" date="2014-09" db="EMBL/GenBank/DDBJ databases">
        <authorList>
            <person name="Magalhaes I.L.F."/>
            <person name="Oliveira U."/>
            <person name="Santos F.R."/>
            <person name="Vidigal T.H.D.A."/>
            <person name="Brescovit A.D."/>
            <person name="Santos A.J."/>
        </authorList>
    </citation>
    <scope>NUCLEOTIDE SEQUENCE [LARGE SCALE GENOMIC DNA]</scope>
</reference>
<dbReference type="EMBL" id="CCYA01000240">
    <property type="protein sequence ID" value="CEH14178.1"/>
    <property type="molecule type" value="Genomic_DNA"/>
</dbReference>
<feature type="region of interest" description="Disordered" evidence="5">
    <location>
        <begin position="1"/>
        <end position="158"/>
    </location>
</feature>
<keyword evidence="3 6" id="KW-1133">Transmembrane helix</keyword>
<keyword evidence="4 6" id="KW-0472">Membrane</keyword>
<keyword evidence="9" id="KW-1185">Reference proteome</keyword>
<keyword evidence="2 6" id="KW-0812">Transmembrane</keyword>
<dbReference type="GO" id="GO:0016020">
    <property type="term" value="C:membrane"/>
    <property type="evidence" value="ECO:0007669"/>
    <property type="project" value="UniProtKB-SubCell"/>
</dbReference>
<accession>A0A0N7L9M2</accession>
<dbReference type="STRING" id="401625.A0A0N7L9M2"/>
<feature type="transmembrane region" description="Helical" evidence="6">
    <location>
        <begin position="239"/>
        <end position="263"/>
    </location>
</feature>
<feature type="compositionally biased region" description="Basic and acidic residues" evidence="5">
    <location>
        <begin position="592"/>
        <end position="601"/>
    </location>
</feature>
<evidence type="ECO:0000256" key="3">
    <source>
        <dbReference type="ARBA" id="ARBA00022989"/>
    </source>
</evidence>
<keyword evidence="8" id="KW-0813">Transport</keyword>
<feature type="domain" description="Sugar phosphate transporter" evidence="7">
    <location>
        <begin position="213"/>
        <end position="513"/>
    </location>
</feature>
<comment type="subcellular location">
    <subcellularLocation>
        <location evidence="1">Membrane</location>
        <topology evidence="1">Multi-pass membrane protein</topology>
    </subcellularLocation>
</comment>
<evidence type="ECO:0000259" key="7">
    <source>
        <dbReference type="Pfam" id="PF03151"/>
    </source>
</evidence>
<name>A0A0N7L9M2_9BASI</name>
<feature type="transmembrane region" description="Helical" evidence="6">
    <location>
        <begin position="207"/>
        <end position="227"/>
    </location>
</feature>
<evidence type="ECO:0000256" key="4">
    <source>
        <dbReference type="ARBA" id="ARBA00023136"/>
    </source>
</evidence>